<protein>
    <submittedName>
        <fullName evidence="2">Uncharacterized protein</fullName>
    </submittedName>
</protein>
<dbReference type="AlphaFoldDB" id="A0A0A9FCW0"/>
<sequence length="32" mass="3759">MAHSLDPCSRVHKTEKPEEIITEKTKPINRRN</sequence>
<organism evidence="2">
    <name type="scientific">Arundo donax</name>
    <name type="common">Giant reed</name>
    <name type="synonym">Donax arundinaceus</name>
    <dbReference type="NCBI Taxonomy" id="35708"/>
    <lineage>
        <taxon>Eukaryota</taxon>
        <taxon>Viridiplantae</taxon>
        <taxon>Streptophyta</taxon>
        <taxon>Embryophyta</taxon>
        <taxon>Tracheophyta</taxon>
        <taxon>Spermatophyta</taxon>
        <taxon>Magnoliopsida</taxon>
        <taxon>Liliopsida</taxon>
        <taxon>Poales</taxon>
        <taxon>Poaceae</taxon>
        <taxon>PACMAD clade</taxon>
        <taxon>Arundinoideae</taxon>
        <taxon>Arundineae</taxon>
        <taxon>Arundo</taxon>
    </lineage>
</organism>
<reference evidence="2" key="2">
    <citation type="journal article" date="2015" name="Data Brief">
        <title>Shoot transcriptome of the giant reed, Arundo donax.</title>
        <authorList>
            <person name="Barrero R.A."/>
            <person name="Guerrero F.D."/>
            <person name="Moolhuijzen P."/>
            <person name="Goolsby J.A."/>
            <person name="Tidwell J."/>
            <person name="Bellgard S.E."/>
            <person name="Bellgard M.I."/>
        </authorList>
    </citation>
    <scope>NUCLEOTIDE SEQUENCE</scope>
    <source>
        <tissue evidence="2">Shoot tissue taken approximately 20 cm above the soil surface</tissue>
    </source>
</reference>
<reference evidence="2" key="1">
    <citation type="submission" date="2014-09" db="EMBL/GenBank/DDBJ databases">
        <authorList>
            <person name="Magalhaes I.L.F."/>
            <person name="Oliveira U."/>
            <person name="Santos F.R."/>
            <person name="Vidigal T.H.D.A."/>
            <person name="Brescovit A.D."/>
            <person name="Santos A.J."/>
        </authorList>
    </citation>
    <scope>NUCLEOTIDE SEQUENCE</scope>
    <source>
        <tissue evidence="2">Shoot tissue taken approximately 20 cm above the soil surface</tissue>
    </source>
</reference>
<name>A0A0A9FCW0_ARUDO</name>
<dbReference type="EMBL" id="GBRH01187011">
    <property type="protein sequence ID" value="JAE10885.1"/>
    <property type="molecule type" value="Transcribed_RNA"/>
</dbReference>
<feature type="region of interest" description="Disordered" evidence="1">
    <location>
        <begin position="1"/>
        <end position="32"/>
    </location>
</feature>
<evidence type="ECO:0000313" key="2">
    <source>
        <dbReference type="EMBL" id="JAE10885.1"/>
    </source>
</evidence>
<evidence type="ECO:0000256" key="1">
    <source>
        <dbReference type="SAM" id="MobiDB-lite"/>
    </source>
</evidence>
<accession>A0A0A9FCW0</accession>
<feature type="compositionally biased region" description="Basic and acidic residues" evidence="1">
    <location>
        <begin position="12"/>
        <end position="26"/>
    </location>
</feature>
<proteinExistence type="predicted"/>